<dbReference type="SUPFAM" id="SSF55073">
    <property type="entry name" value="Nucleotide cyclase"/>
    <property type="match status" value="1"/>
</dbReference>
<dbReference type="Pfam" id="PF00990">
    <property type="entry name" value="GGDEF"/>
    <property type="match status" value="1"/>
</dbReference>
<organism evidence="5 6">
    <name type="scientific">Candidatus Methylumidiphilus alinenensis</name>
    <dbReference type="NCBI Taxonomy" id="2202197"/>
    <lineage>
        <taxon>Bacteria</taxon>
        <taxon>Pseudomonadati</taxon>
        <taxon>Pseudomonadota</taxon>
        <taxon>Gammaproteobacteria</taxon>
        <taxon>Methylococcales</taxon>
        <taxon>Candidatus Methylumidiphilus</taxon>
    </lineage>
</organism>
<gene>
    <name evidence="5" type="ORF">DM484_24830</name>
</gene>
<evidence type="ECO:0000313" key="6">
    <source>
        <dbReference type="Proteomes" id="UP000249396"/>
    </source>
</evidence>
<dbReference type="PROSITE" id="PS50113">
    <property type="entry name" value="PAC"/>
    <property type="match status" value="1"/>
</dbReference>
<dbReference type="InterPro" id="IPR029787">
    <property type="entry name" value="Nucleotide_cyclase"/>
</dbReference>
<dbReference type="Gene3D" id="3.30.70.270">
    <property type="match status" value="1"/>
</dbReference>
<evidence type="ECO:0000256" key="1">
    <source>
        <dbReference type="ARBA" id="ARBA00001946"/>
    </source>
</evidence>
<dbReference type="GO" id="GO:0003824">
    <property type="term" value="F:catalytic activity"/>
    <property type="evidence" value="ECO:0007669"/>
    <property type="project" value="UniProtKB-ARBA"/>
</dbReference>
<name>A0A2W4SKW0_9GAMM</name>
<dbReference type="InterPro" id="IPR007890">
    <property type="entry name" value="CHASE2"/>
</dbReference>
<comment type="cofactor">
    <cofactor evidence="1">
        <name>Mg(2+)</name>
        <dbReference type="ChEBI" id="CHEBI:18420"/>
    </cofactor>
</comment>
<dbReference type="PANTHER" id="PTHR46663">
    <property type="entry name" value="DIGUANYLATE CYCLASE DGCT-RELATED"/>
    <property type="match status" value="1"/>
</dbReference>
<dbReference type="FunFam" id="3.30.70.270:FF:000001">
    <property type="entry name" value="Diguanylate cyclase domain protein"/>
    <property type="match status" value="1"/>
</dbReference>
<evidence type="ECO:0000259" key="4">
    <source>
        <dbReference type="PROSITE" id="PS50887"/>
    </source>
</evidence>
<keyword evidence="2" id="KW-1133">Transmembrane helix</keyword>
<sequence length="689" mass="76480">MWRRTYLVLFSGLLAIALLCSNSLQGLDNYLSDASLPWLFRQVGGDIVIIAIDGHSLRELGRWPWSRRTHADLINRLTDVGARAVGLDIIFAEPDKLDPEADQLLAKAIRDNGHVVLPVFPEPLNSPAGGVQAGLPMPELAQSAASLGHVDFIPDKDGKTRHIYLETGMDGPCWKSFAFEVLRVGRAKLPQEWQQEVHSTVEATPIGHWHRGKRMLITFAGQTPAYKQFSYADVLHGNLNVDQFRDKFVLVGATAAGLGQRFVSPIIGVSGPMTGVELNANIMDAYLQDRLFDELVLWQEILLTVALVVVPVWAFRLGGPRSAMTSLAIGLLMSAEASASLLKFAHLWFSPVTAWLVLALSYLFWNWQYLRRATHSLLAERRSNLATLNSLGEALIVTDTQGIVEYLNPIAERLTHKTSALACGKGIDELLAGLSGNEFGTQPPSEWIRKGGKLTQPSFLTNPLGEEYTVRLMASPIQDPKNEVSKILVVVSDISETVQISQQRNFLATHDALTKLPNRILLLERIEQALANVRKTGNHFALCFIDLDGFKKINDELGHDAGDFLLKEVSKLLSSNVRHVDTVSRWGGDEFVILLDNLLDDEAVAAVAVDILHAMTEPIVYQGFNMRVSPSIGISFYPRDGDNPDVLLNRADVAMYWVKQQGRNNFCFYSESLAKQQDKRTTRIVNTEF</sequence>
<feature type="domain" description="GGDEF" evidence="4">
    <location>
        <begin position="538"/>
        <end position="671"/>
    </location>
</feature>
<comment type="caution">
    <text evidence="5">The sequence shown here is derived from an EMBL/GenBank/DDBJ whole genome shotgun (WGS) entry which is preliminary data.</text>
</comment>
<dbReference type="Pfam" id="PF05226">
    <property type="entry name" value="CHASE2"/>
    <property type="match status" value="1"/>
</dbReference>
<reference evidence="5 6" key="1">
    <citation type="journal article" date="2018" name="Aquat. Microb. Ecol.">
        <title>Gammaproteobacterial methanotrophs dominate.</title>
        <authorList>
            <person name="Rissanen A.J."/>
            <person name="Saarenheimo J."/>
            <person name="Tiirola M."/>
            <person name="Peura S."/>
            <person name="Aalto S.L."/>
            <person name="Karvinen A."/>
            <person name="Nykanen H."/>
        </authorList>
    </citation>
    <scope>NUCLEOTIDE SEQUENCE [LARGE SCALE GENOMIC DNA]</scope>
    <source>
        <strain evidence="5">AMbin10</strain>
    </source>
</reference>
<dbReference type="PANTHER" id="PTHR46663:SF3">
    <property type="entry name" value="SLL0267 PROTEIN"/>
    <property type="match status" value="1"/>
</dbReference>
<evidence type="ECO:0000256" key="2">
    <source>
        <dbReference type="SAM" id="Phobius"/>
    </source>
</evidence>
<accession>A0A2W4SKW0</accession>
<feature type="domain" description="PAC" evidence="3">
    <location>
        <begin position="453"/>
        <end position="506"/>
    </location>
</feature>
<keyword evidence="2" id="KW-0812">Transmembrane</keyword>
<protein>
    <recommendedName>
        <fullName evidence="7">Diguanylate cyclase</fullName>
    </recommendedName>
</protein>
<dbReference type="InterPro" id="IPR000160">
    <property type="entry name" value="GGDEF_dom"/>
</dbReference>
<dbReference type="SUPFAM" id="SSF55785">
    <property type="entry name" value="PYP-like sensor domain (PAS domain)"/>
    <property type="match status" value="1"/>
</dbReference>
<feature type="transmembrane region" description="Helical" evidence="2">
    <location>
        <begin position="348"/>
        <end position="365"/>
    </location>
</feature>
<dbReference type="InterPro" id="IPR052163">
    <property type="entry name" value="DGC-Regulatory_Protein"/>
</dbReference>
<proteinExistence type="predicted"/>
<dbReference type="SMART" id="SM01080">
    <property type="entry name" value="CHASE2"/>
    <property type="match status" value="1"/>
</dbReference>
<feature type="transmembrane region" description="Helical" evidence="2">
    <location>
        <begin position="295"/>
        <end position="315"/>
    </location>
</feature>
<dbReference type="CDD" id="cd00130">
    <property type="entry name" value="PAS"/>
    <property type="match status" value="1"/>
</dbReference>
<dbReference type="InterPro" id="IPR000700">
    <property type="entry name" value="PAS-assoc_C"/>
</dbReference>
<dbReference type="InterPro" id="IPR043128">
    <property type="entry name" value="Rev_trsase/Diguanyl_cyclase"/>
</dbReference>
<dbReference type="EMBL" id="QJPH01000495">
    <property type="protein sequence ID" value="PZN72207.1"/>
    <property type="molecule type" value="Genomic_DNA"/>
</dbReference>
<dbReference type="AlphaFoldDB" id="A0A2W4SKW0"/>
<evidence type="ECO:0000259" key="3">
    <source>
        <dbReference type="PROSITE" id="PS50113"/>
    </source>
</evidence>
<dbReference type="CDD" id="cd01949">
    <property type="entry name" value="GGDEF"/>
    <property type="match status" value="1"/>
</dbReference>
<dbReference type="Gene3D" id="3.30.450.20">
    <property type="entry name" value="PAS domain"/>
    <property type="match status" value="1"/>
</dbReference>
<dbReference type="PROSITE" id="PS50887">
    <property type="entry name" value="GGDEF"/>
    <property type="match status" value="1"/>
</dbReference>
<dbReference type="Pfam" id="PF08448">
    <property type="entry name" value="PAS_4"/>
    <property type="match status" value="1"/>
</dbReference>
<dbReference type="NCBIfam" id="TIGR00229">
    <property type="entry name" value="sensory_box"/>
    <property type="match status" value="1"/>
</dbReference>
<evidence type="ECO:0000313" key="5">
    <source>
        <dbReference type="EMBL" id="PZN72207.1"/>
    </source>
</evidence>
<evidence type="ECO:0008006" key="7">
    <source>
        <dbReference type="Google" id="ProtNLM"/>
    </source>
</evidence>
<keyword evidence="2" id="KW-0472">Membrane</keyword>
<dbReference type="InterPro" id="IPR035965">
    <property type="entry name" value="PAS-like_dom_sf"/>
</dbReference>
<dbReference type="SMART" id="SM00267">
    <property type="entry name" value="GGDEF"/>
    <property type="match status" value="1"/>
</dbReference>
<dbReference type="InterPro" id="IPR000014">
    <property type="entry name" value="PAS"/>
</dbReference>
<dbReference type="Proteomes" id="UP000249396">
    <property type="component" value="Unassembled WGS sequence"/>
</dbReference>
<dbReference type="InterPro" id="IPR013656">
    <property type="entry name" value="PAS_4"/>
</dbReference>
<dbReference type="NCBIfam" id="TIGR00254">
    <property type="entry name" value="GGDEF"/>
    <property type="match status" value="1"/>
</dbReference>